<dbReference type="PANTHER" id="PTHR43566:SF2">
    <property type="entry name" value="DUF4143 DOMAIN-CONTAINING PROTEIN"/>
    <property type="match status" value="1"/>
</dbReference>
<keyword evidence="3" id="KW-1185">Reference proteome</keyword>
<feature type="domain" description="DUF4143" evidence="1">
    <location>
        <begin position="5"/>
        <end position="70"/>
    </location>
</feature>
<accession>A0A0E9MY05</accession>
<evidence type="ECO:0000259" key="1">
    <source>
        <dbReference type="Pfam" id="PF13635"/>
    </source>
</evidence>
<dbReference type="PANTHER" id="PTHR43566">
    <property type="entry name" value="CONSERVED PROTEIN"/>
    <property type="match status" value="1"/>
</dbReference>
<proteinExistence type="predicted"/>
<protein>
    <recommendedName>
        <fullName evidence="1">DUF4143 domain-containing protein</fullName>
    </recommendedName>
</protein>
<gene>
    <name evidence="2" type="ORF">FPE01S_01_13400</name>
</gene>
<comment type="caution">
    <text evidence="2">The sequence shown here is derived from an EMBL/GenBank/DDBJ whole genome shotgun (WGS) entry which is preliminary data.</text>
</comment>
<dbReference type="Pfam" id="PF13635">
    <property type="entry name" value="DUF4143"/>
    <property type="match status" value="1"/>
</dbReference>
<dbReference type="InterPro" id="IPR025420">
    <property type="entry name" value="DUF4143"/>
</dbReference>
<dbReference type="Proteomes" id="UP000033121">
    <property type="component" value="Unassembled WGS sequence"/>
</dbReference>
<evidence type="ECO:0000313" key="2">
    <source>
        <dbReference type="EMBL" id="GAO42326.1"/>
    </source>
</evidence>
<name>A0A0E9MY05_9BACT</name>
<reference evidence="2 3" key="1">
    <citation type="submission" date="2015-04" db="EMBL/GenBank/DDBJ databases">
        <title>Whole genome shotgun sequence of Flavihumibacter petaseus NBRC 106054.</title>
        <authorList>
            <person name="Miyazawa S."/>
            <person name="Hosoyama A."/>
            <person name="Hashimoto M."/>
            <person name="Noguchi M."/>
            <person name="Tsuchikane K."/>
            <person name="Ohji S."/>
            <person name="Yamazoe A."/>
            <person name="Ichikawa N."/>
            <person name="Kimura A."/>
            <person name="Fujita N."/>
        </authorList>
    </citation>
    <scope>NUCLEOTIDE SEQUENCE [LARGE SCALE GENOMIC DNA]</scope>
    <source>
        <strain evidence="2 3">NBRC 106054</strain>
    </source>
</reference>
<evidence type="ECO:0000313" key="3">
    <source>
        <dbReference type="Proteomes" id="UP000033121"/>
    </source>
</evidence>
<organism evidence="2 3">
    <name type="scientific">Flavihumibacter petaseus NBRC 106054</name>
    <dbReference type="NCBI Taxonomy" id="1220578"/>
    <lineage>
        <taxon>Bacteria</taxon>
        <taxon>Pseudomonadati</taxon>
        <taxon>Bacteroidota</taxon>
        <taxon>Chitinophagia</taxon>
        <taxon>Chitinophagales</taxon>
        <taxon>Chitinophagaceae</taxon>
        <taxon>Flavihumibacter</taxon>
    </lineage>
</organism>
<dbReference type="EMBL" id="BBWV01000001">
    <property type="protein sequence ID" value="GAO42326.1"/>
    <property type="molecule type" value="Genomic_DNA"/>
</dbReference>
<dbReference type="AlphaFoldDB" id="A0A0E9MY05"/>
<sequence>MLDLDIDAIATSKPDLFDHLLENFVAKQLTKPLTFSNTRAQLFHFRTSDRKEVDFVLEKPDGSLFGIEVK</sequence>